<evidence type="ECO:0000256" key="1">
    <source>
        <dbReference type="ARBA" id="ARBA00004651"/>
    </source>
</evidence>
<dbReference type="InterPro" id="IPR001123">
    <property type="entry name" value="LeuE-type"/>
</dbReference>
<name>A0ABT5UEX8_9GAMM</name>
<evidence type="ECO:0000256" key="6">
    <source>
        <dbReference type="SAM" id="Phobius"/>
    </source>
</evidence>
<evidence type="ECO:0000313" key="8">
    <source>
        <dbReference type="Proteomes" id="UP001528823"/>
    </source>
</evidence>
<organism evidence="7 8">
    <name type="scientific">Spartinivicinus poritis</name>
    <dbReference type="NCBI Taxonomy" id="2994640"/>
    <lineage>
        <taxon>Bacteria</taxon>
        <taxon>Pseudomonadati</taxon>
        <taxon>Pseudomonadota</taxon>
        <taxon>Gammaproteobacteria</taxon>
        <taxon>Oceanospirillales</taxon>
        <taxon>Zooshikellaceae</taxon>
        <taxon>Spartinivicinus</taxon>
    </lineage>
</organism>
<dbReference type="Proteomes" id="UP001528823">
    <property type="component" value="Unassembled WGS sequence"/>
</dbReference>
<feature type="transmembrane region" description="Helical" evidence="6">
    <location>
        <begin position="77"/>
        <end position="97"/>
    </location>
</feature>
<dbReference type="PANTHER" id="PTHR30086">
    <property type="entry name" value="ARGININE EXPORTER PROTEIN ARGO"/>
    <property type="match status" value="1"/>
</dbReference>
<dbReference type="Pfam" id="PF01810">
    <property type="entry name" value="LysE"/>
    <property type="match status" value="1"/>
</dbReference>
<proteinExistence type="predicted"/>
<comment type="caution">
    <text evidence="7">The sequence shown here is derived from an EMBL/GenBank/DDBJ whole genome shotgun (WGS) entry which is preliminary data.</text>
</comment>
<keyword evidence="2" id="KW-1003">Cell membrane</keyword>
<evidence type="ECO:0000256" key="5">
    <source>
        <dbReference type="ARBA" id="ARBA00023136"/>
    </source>
</evidence>
<dbReference type="RefSeq" id="WP_274691237.1">
    <property type="nucleotide sequence ID" value="NZ_JAPMOU010000046.1"/>
</dbReference>
<keyword evidence="5 6" id="KW-0472">Membrane</keyword>
<feature type="transmembrane region" description="Helical" evidence="6">
    <location>
        <begin position="6"/>
        <end position="29"/>
    </location>
</feature>
<accession>A0ABT5UEX8</accession>
<gene>
    <name evidence="7" type="ORF">ORQ98_23480</name>
</gene>
<feature type="transmembrane region" description="Helical" evidence="6">
    <location>
        <begin position="50"/>
        <end position="71"/>
    </location>
</feature>
<keyword evidence="8" id="KW-1185">Reference proteome</keyword>
<evidence type="ECO:0000256" key="4">
    <source>
        <dbReference type="ARBA" id="ARBA00022989"/>
    </source>
</evidence>
<reference evidence="7 8" key="1">
    <citation type="submission" date="2022-11" db="EMBL/GenBank/DDBJ databases">
        <title>Spartinivicinus poritis sp. nov., isolated from scleractinian coral Porites lutea.</title>
        <authorList>
            <person name="Zhang G."/>
            <person name="Cai L."/>
            <person name="Wei Q."/>
        </authorList>
    </citation>
    <scope>NUCLEOTIDE SEQUENCE [LARGE SCALE GENOMIC DNA]</scope>
    <source>
        <strain evidence="7 8">A2-2</strain>
    </source>
</reference>
<keyword evidence="4 6" id="KW-1133">Transmembrane helix</keyword>
<feature type="transmembrane region" description="Helical" evidence="6">
    <location>
        <begin position="165"/>
        <end position="186"/>
    </location>
</feature>
<evidence type="ECO:0000256" key="2">
    <source>
        <dbReference type="ARBA" id="ARBA00022475"/>
    </source>
</evidence>
<evidence type="ECO:0000313" key="7">
    <source>
        <dbReference type="EMBL" id="MDE1464929.1"/>
    </source>
</evidence>
<evidence type="ECO:0000256" key="3">
    <source>
        <dbReference type="ARBA" id="ARBA00022692"/>
    </source>
</evidence>
<feature type="transmembrane region" description="Helical" evidence="6">
    <location>
        <begin position="198"/>
        <end position="220"/>
    </location>
</feature>
<dbReference type="PANTHER" id="PTHR30086:SF17">
    <property type="entry name" value="LYSE FAMILY TRANSLOCATOR"/>
    <property type="match status" value="1"/>
</dbReference>
<comment type="subcellular location">
    <subcellularLocation>
        <location evidence="1">Cell membrane</location>
        <topology evidence="1">Multi-pass membrane protein</topology>
    </subcellularLocation>
</comment>
<keyword evidence="3 6" id="KW-0812">Transmembrane</keyword>
<dbReference type="EMBL" id="JAPMOU010000046">
    <property type="protein sequence ID" value="MDE1464929.1"/>
    <property type="molecule type" value="Genomic_DNA"/>
</dbReference>
<protein>
    <submittedName>
        <fullName evidence="7">LysE family transporter</fullName>
    </submittedName>
</protein>
<sequence length="224" mass="24250">MTDLMLLITVGSVHLGGLISPGPDFALVLKNSIARDSKSLSRKLACITALGLASGVLIHTLLSILGVSILIKNQPMLFTGLQLLGATYLLYLGYGALKSGWYRVKSGCITSLGVDTNKQQKVGIWQVYLTGLVTNLLNPKALVYFISLVSAFVVNSSSTSLKLSIAAELFLLTFIWFSLLAIFLSAKKMQEWIKQFEGYINIATGMLFSSVGVIIIWQALAQSL</sequence>